<dbReference type="EMBL" id="JBHLVZ010000039">
    <property type="protein sequence ID" value="MFC0386795.1"/>
    <property type="molecule type" value="Genomic_DNA"/>
</dbReference>
<protein>
    <submittedName>
        <fullName evidence="2">Nucleotidyl transferase AbiEii/AbiGii toxin family protein</fullName>
    </submittedName>
</protein>
<dbReference type="GO" id="GO:0016740">
    <property type="term" value="F:transferase activity"/>
    <property type="evidence" value="ECO:0007669"/>
    <property type="project" value="UniProtKB-KW"/>
</dbReference>
<dbReference type="InterPro" id="IPR014942">
    <property type="entry name" value="AbiEii"/>
</dbReference>
<proteinExistence type="predicted"/>
<dbReference type="RefSeq" id="WP_377051622.1">
    <property type="nucleotide sequence ID" value="NZ_JBHLVZ010000039.1"/>
</dbReference>
<accession>A0ABV6IT64</accession>
<feature type="compositionally biased region" description="Polar residues" evidence="1">
    <location>
        <begin position="271"/>
        <end position="281"/>
    </location>
</feature>
<keyword evidence="2" id="KW-0808">Transferase</keyword>
<sequence length="291" mass="32538">MSSHRDRFAVRGSWSFAVWLGDLPRRTRALDMVDLGGDGDPVATFREATSGRNGSVLGWERMTITRHGSGQGDIVSLLTTALVLSKATPFRIMLALDPRGSSHVERIRFSREKPDGPLPLVSCMSREWLIAEKVALLVTYGISHSRPRDLYDIWVLTHLYAFRAINLVEAFRTCFAGREAEILITRDDEDWASGIKVHALTPERRDAWASMAADSWIPTPLPSLGAVLVVLEEFLLPLLRYLRGEAKVPYLWRPGVGWVLQAPLRSHTPSRRSQLQPSAADSNADGDRRLC</sequence>
<organism evidence="2 3">
    <name type="scientific">Muricoccus vinaceus</name>
    <dbReference type="NCBI Taxonomy" id="424704"/>
    <lineage>
        <taxon>Bacteria</taxon>
        <taxon>Pseudomonadati</taxon>
        <taxon>Pseudomonadota</taxon>
        <taxon>Alphaproteobacteria</taxon>
        <taxon>Acetobacterales</taxon>
        <taxon>Roseomonadaceae</taxon>
        <taxon>Muricoccus</taxon>
    </lineage>
</organism>
<feature type="region of interest" description="Disordered" evidence="1">
    <location>
        <begin position="269"/>
        <end position="291"/>
    </location>
</feature>
<name>A0ABV6IT64_9PROT</name>
<evidence type="ECO:0000313" key="2">
    <source>
        <dbReference type="EMBL" id="MFC0386795.1"/>
    </source>
</evidence>
<evidence type="ECO:0000313" key="3">
    <source>
        <dbReference type="Proteomes" id="UP001589789"/>
    </source>
</evidence>
<keyword evidence="3" id="KW-1185">Reference proteome</keyword>
<dbReference type="Pfam" id="PF08843">
    <property type="entry name" value="AbiEii"/>
    <property type="match status" value="1"/>
</dbReference>
<evidence type="ECO:0000256" key="1">
    <source>
        <dbReference type="SAM" id="MobiDB-lite"/>
    </source>
</evidence>
<dbReference type="Proteomes" id="UP001589789">
    <property type="component" value="Unassembled WGS sequence"/>
</dbReference>
<gene>
    <name evidence="2" type="ORF">ACFFIC_14740</name>
</gene>
<reference evidence="2 3" key="1">
    <citation type="submission" date="2024-09" db="EMBL/GenBank/DDBJ databases">
        <authorList>
            <person name="Sun Q."/>
            <person name="Mori K."/>
        </authorList>
    </citation>
    <scope>NUCLEOTIDE SEQUENCE [LARGE SCALE GENOMIC DNA]</scope>
    <source>
        <strain evidence="2 3">CCM 7468</strain>
    </source>
</reference>
<comment type="caution">
    <text evidence="2">The sequence shown here is derived from an EMBL/GenBank/DDBJ whole genome shotgun (WGS) entry which is preliminary data.</text>
</comment>